<reference evidence="3 4" key="1">
    <citation type="submission" date="2021-06" db="EMBL/GenBank/DDBJ databases">
        <authorList>
            <person name="Sun Q."/>
            <person name="Li D."/>
        </authorList>
    </citation>
    <scope>NUCLEOTIDE SEQUENCE [LARGE SCALE GENOMIC DNA]</scope>
    <source>
        <strain evidence="3 4">MSJ-6</strain>
    </source>
</reference>
<dbReference type="InterPro" id="IPR004843">
    <property type="entry name" value="Calcineurin-like_PHP"/>
</dbReference>
<evidence type="ECO:0000256" key="1">
    <source>
        <dbReference type="SAM" id="Phobius"/>
    </source>
</evidence>
<keyword evidence="1" id="KW-0472">Membrane</keyword>
<dbReference type="PANTHER" id="PTHR31302:SF0">
    <property type="entry name" value="TRANSMEMBRANE PROTEIN WITH METALLOPHOSPHOESTERASE DOMAIN"/>
    <property type="match status" value="1"/>
</dbReference>
<evidence type="ECO:0000313" key="4">
    <source>
        <dbReference type="Proteomes" id="UP000743001"/>
    </source>
</evidence>
<feature type="transmembrane region" description="Helical" evidence="1">
    <location>
        <begin position="6"/>
        <end position="29"/>
    </location>
</feature>
<comment type="caution">
    <text evidence="3">The sequence shown here is derived from an EMBL/GenBank/DDBJ whole genome shotgun (WGS) entry which is preliminary data.</text>
</comment>
<dbReference type="InterPro" id="IPR051158">
    <property type="entry name" value="Metallophosphoesterase_sf"/>
</dbReference>
<dbReference type="Pfam" id="PF00149">
    <property type="entry name" value="Metallophos"/>
    <property type="match status" value="1"/>
</dbReference>
<dbReference type="CDD" id="cd07385">
    <property type="entry name" value="MPP_YkuE_C"/>
    <property type="match status" value="1"/>
</dbReference>
<name>A0ABS6FPJ3_9BACL</name>
<dbReference type="EMBL" id="JAHLQJ010000007">
    <property type="protein sequence ID" value="MBU5672144.1"/>
    <property type="molecule type" value="Genomic_DNA"/>
</dbReference>
<proteinExistence type="predicted"/>
<gene>
    <name evidence="3" type="ORF">KQJ23_09950</name>
</gene>
<feature type="transmembrane region" description="Helical" evidence="1">
    <location>
        <begin position="112"/>
        <end position="133"/>
    </location>
</feature>
<keyword evidence="1" id="KW-1133">Transmembrane helix</keyword>
<organism evidence="3 4">
    <name type="scientific">Paenibacillus brevis</name>
    <dbReference type="NCBI Taxonomy" id="2841508"/>
    <lineage>
        <taxon>Bacteria</taxon>
        <taxon>Bacillati</taxon>
        <taxon>Bacillota</taxon>
        <taxon>Bacilli</taxon>
        <taxon>Bacillales</taxon>
        <taxon>Paenibacillaceae</taxon>
        <taxon>Paenibacillus</taxon>
    </lineage>
</organism>
<evidence type="ECO:0000259" key="2">
    <source>
        <dbReference type="Pfam" id="PF00149"/>
    </source>
</evidence>
<keyword evidence="1" id="KW-0812">Transmembrane</keyword>
<protein>
    <submittedName>
        <fullName evidence="3">Metallophosphoesterase</fullName>
    </submittedName>
</protein>
<dbReference type="PANTHER" id="PTHR31302">
    <property type="entry name" value="TRANSMEMBRANE PROTEIN WITH METALLOPHOSPHOESTERASE DOMAIN-RELATED"/>
    <property type="match status" value="1"/>
</dbReference>
<feature type="transmembrane region" description="Helical" evidence="1">
    <location>
        <begin position="41"/>
        <end position="62"/>
    </location>
</feature>
<sequence>MSRVSIIIGISIMLSFYGGSSFYVGRKLFHFLKFLFPHINGALYAVIYGFFALSLILAFVPLPTMVREIMSWVGAYWMGILIYLLLFYLLADLAVFLGNILKIIPTPTLPNIRFYASLAAILLTVGFVSYGIYNANQIKHVSYDIPTKESTLPVSMKIVLISDLHLGAVNSEKRLEQIVNDINNLEPDLVCIAGDLFNDDYQAIRKPEEAIDLFKSIKATYGVYGSLGNHDGGKTFDQMIDFMERSQIKLLNDDYVIIDERLVLFGRLDPSPIGGYGELKRNDVTETIASLDTNMPIVVMDHTPSNLNQYGEEVDLVLAGHTHRGQIFPGNLITNAVFEVDYGHYQKNVASPHVIVTSGAGTWGMPMRVGSNNEIVSINIR</sequence>
<feature type="domain" description="Calcineurin-like phosphoesterase" evidence="2">
    <location>
        <begin position="156"/>
        <end position="324"/>
    </location>
</feature>
<dbReference type="RefSeq" id="WP_216478680.1">
    <property type="nucleotide sequence ID" value="NZ_JAHLQJ010000007.1"/>
</dbReference>
<keyword evidence="4" id="KW-1185">Reference proteome</keyword>
<dbReference type="Proteomes" id="UP000743001">
    <property type="component" value="Unassembled WGS sequence"/>
</dbReference>
<evidence type="ECO:0000313" key="3">
    <source>
        <dbReference type="EMBL" id="MBU5672144.1"/>
    </source>
</evidence>
<accession>A0ABS6FPJ3</accession>
<feature type="transmembrane region" description="Helical" evidence="1">
    <location>
        <begin position="74"/>
        <end position="100"/>
    </location>
</feature>